<dbReference type="CDD" id="cd04179">
    <property type="entry name" value="DPM_DPG-synthase_like"/>
    <property type="match status" value="1"/>
</dbReference>
<evidence type="ECO:0000256" key="6">
    <source>
        <dbReference type="SAM" id="MobiDB-lite"/>
    </source>
</evidence>
<evidence type="ECO:0000256" key="2">
    <source>
        <dbReference type="ARBA" id="ARBA00006739"/>
    </source>
</evidence>
<organism evidence="10 11">
    <name type="scientific">Sanguibacter antarcticus</name>
    <dbReference type="NCBI Taxonomy" id="372484"/>
    <lineage>
        <taxon>Bacteria</taxon>
        <taxon>Bacillati</taxon>
        <taxon>Actinomycetota</taxon>
        <taxon>Actinomycetes</taxon>
        <taxon>Micrococcales</taxon>
        <taxon>Sanguibacteraceae</taxon>
        <taxon>Sanguibacter</taxon>
    </lineage>
</organism>
<keyword evidence="3 7" id="KW-0812">Transmembrane</keyword>
<dbReference type="Pfam" id="PF04138">
    <property type="entry name" value="GtrA_DPMS_TM"/>
    <property type="match status" value="1"/>
</dbReference>
<dbReference type="InterPro" id="IPR001173">
    <property type="entry name" value="Glyco_trans_2-like"/>
</dbReference>
<dbReference type="Proteomes" id="UP000225548">
    <property type="component" value="Unassembled WGS sequence"/>
</dbReference>
<dbReference type="Pfam" id="PF00535">
    <property type="entry name" value="Glycos_transf_2"/>
    <property type="match status" value="1"/>
</dbReference>
<gene>
    <name evidence="10" type="ORF">ATL42_2384</name>
</gene>
<feature type="domain" description="Glycosyltransferase 2-like" evidence="8">
    <location>
        <begin position="3"/>
        <end position="111"/>
    </location>
</feature>
<dbReference type="InterPro" id="IPR050256">
    <property type="entry name" value="Glycosyltransferase_2"/>
</dbReference>
<evidence type="ECO:0000256" key="4">
    <source>
        <dbReference type="ARBA" id="ARBA00022989"/>
    </source>
</evidence>
<keyword evidence="4 7" id="KW-1133">Transmembrane helix</keyword>
<evidence type="ECO:0000259" key="8">
    <source>
        <dbReference type="Pfam" id="PF00535"/>
    </source>
</evidence>
<name>A0A2A9E6K3_9MICO</name>
<reference evidence="10 11" key="1">
    <citation type="submission" date="2017-10" db="EMBL/GenBank/DDBJ databases">
        <title>Sequencing the genomes of 1000 actinobacteria strains.</title>
        <authorList>
            <person name="Klenk H.-P."/>
        </authorList>
    </citation>
    <scope>NUCLEOTIDE SEQUENCE [LARGE SCALE GENOMIC DNA]</scope>
    <source>
        <strain evidence="10 11">DSM 18966</strain>
    </source>
</reference>
<feature type="region of interest" description="Disordered" evidence="6">
    <location>
        <begin position="350"/>
        <end position="383"/>
    </location>
</feature>
<feature type="transmembrane region" description="Helical" evidence="7">
    <location>
        <begin position="292"/>
        <end position="310"/>
    </location>
</feature>
<dbReference type="GO" id="GO:0016020">
    <property type="term" value="C:membrane"/>
    <property type="evidence" value="ECO:0007669"/>
    <property type="project" value="UniProtKB-SubCell"/>
</dbReference>
<dbReference type="PANTHER" id="PTHR48090:SF7">
    <property type="entry name" value="RFBJ PROTEIN"/>
    <property type="match status" value="1"/>
</dbReference>
<dbReference type="OrthoDB" id="9810303at2"/>
<comment type="subcellular location">
    <subcellularLocation>
        <location evidence="1">Membrane</location>
        <topology evidence="1">Multi-pass membrane protein</topology>
    </subcellularLocation>
</comment>
<keyword evidence="10" id="KW-0808">Transferase</keyword>
<evidence type="ECO:0000313" key="10">
    <source>
        <dbReference type="EMBL" id="PFG34474.1"/>
    </source>
</evidence>
<evidence type="ECO:0000256" key="7">
    <source>
        <dbReference type="SAM" id="Phobius"/>
    </source>
</evidence>
<dbReference type="AlphaFoldDB" id="A0A2A9E6K3"/>
<comment type="similarity">
    <text evidence="2">Belongs to the glycosyltransferase 2 family.</text>
</comment>
<dbReference type="InterPro" id="IPR007267">
    <property type="entry name" value="GtrA_DPMS_TM"/>
</dbReference>
<dbReference type="SUPFAM" id="SSF53448">
    <property type="entry name" value="Nucleotide-diphospho-sugar transferases"/>
    <property type="match status" value="1"/>
</dbReference>
<dbReference type="PANTHER" id="PTHR48090">
    <property type="entry name" value="UNDECAPRENYL-PHOSPHATE 4-DEOXY-4-FORMAMIDO-L-ARABINOSE TRANSFERASE-RELATED"/>
    <property type="match status" value="1"/>
</dbReference>
<protein>
    <submittedName>
        <fullName evidence="10">Glycosyltransferase involved in cell wall biosynthesis</fullName>
    </submittedName>
</protein>
<feature type="transmembrane region" description="Helical" evidence="7">
    <location>
        <begin position="228"/>
        <end position="247"/>
    </location>
</feature>
<accession>A0A2A9E6K3</accession>
<dbReference type="InterPro" id="IPR029044">
    <property type="entry name" value="Nucleotide-diphossugar_trans"/>
</dbReference>
<sequence>MIVLVPAYEPATSLVDLVSSIRSAAPELHVLVVDDGSGPAYEHVFEAVRRLGGSVVDLPVNRGKGFALKEGFAFVERTYPGEDVVCADCDGQHSVVDILRVAGRIGRAQDDGEPAAMVLGARRFTGEVPARSRFGNAATRALFRAVTRVPVQDTQTGLRGYPASMLPWLRSVPGDRFEYELSLLLRARGAGYGIDEVEIATIYLEENASSHFRPVADSVRIYAPLLKFSLSSLGAFALDTVALLLLHSLTGSLLVSVVGARAVSSGANFLANRRLVFDPDHRTRLGTAAVHYWALVLVLLAANASMLWALTQAGTGLLAAKVLTEAVLFVVSFQVQRRFVFTADRPQRARRAPAPRGAAVLHRGGRSRAVAARPRQTGASARR</sequence>
<feature type="domain" description="GtrA/DPMS transmembrane" evidence="9">
    <location>
        <begin position="227"/>
        <end position="341"/>
    </location>
</feature>
<evidence type="ECO:0000256" key="1">
    <source>
        <dbReference type="ARBA" id="ARBA00004141"/>
    </source>
</evidence>
<proteinExistence type="inferred from homology"/>
<dbReference type="Gene3D" id="3.90.550.10">
    <property type="entry name" value="Spore Coat Polysaccharide Biosynthesis Protein SpsA, Chain A"/>
    <property type="match status" value="1"/>
</dbReference>
<evidence type="ECO:0000256" key="5">
    <source>
        <dbReference type="ARBA" id="ARBA00023136"/>
    </source>
</evidence>
<keyword evidence="5 7" id="KW-0472">Membrane</keyword>
<keyword evidence="11" id="KW-1185">Reference proteome</keyword>
<dbReference type="EMBL" id="PDJG01000001">
    <property type="protein sequence ID" value="PFG34474.1"/>
    <property type="molecule type" value="Genomic_DNA"/>
</dbReference>
<dbReference type="RefSeq" id="WP_098455501.1">
    <property type="nucleotide sequence ID" value="NZ_PDJG01000001.1"/>
</dbReference>
<evidence type="ECO:0000313" key="11">
    <source>
        <dbReference type="Proteomes" id="UP000225548"/>
    </source>
</evidence>
<evidence type="ECO:0000259" key="9">
    <source>
        <dbReference type="Pfam" id="PF04138"/>
    </source>
</evidence>
<comment type="caution">
    <text evidence="10">The sequence shown here is derived from an EMBL/GenBank/DDBJ whole genome shotgun (WGS) entry which is preliminary data.</text>
</comment>
<feature type="transmembrane region" description="Helical" evidence="7">
    <location>
        <begin position="316"/>
        <end position="335"/>
    </location>
</feature>
<evidence type="ECO:0000256" key="3">
    <source>
        <dbReference type="ARBA" id="ARBA00022692"/>
    </source>
</evidence>
<dbReference type="GO" id="GO:0000271">
    <property type="term" value="P:polysaccharide biosynthetic process"/>
    <property type="evidence" value="ECO:0007669"/>
    <property type="project" value="InterPro"/>
</dbReference>
<dbReference type="GO" id="GO:0016740">
    <property type="term" value="F:transferase activity"/>
    <property type="evidence" value="ECO:0007669"/>
    <property type="project" value="UniProtKB-KW"/>
</dbReference>